<feature type="binding site" evidence="4">
    <location>
        <position position="148"/>
    </location>
    <ligand>
        <name>S-adenosyl-L-methionine</name>
        <dbReference type="ChEBI" id="CHEBI:59789"/>
    </ligand>
</feature>
<dbReference type="GO" id="GO:0032259">
    <property type="term" value="P:methylation"/>
    <property type="evidence" value="ECO:0007669"/>
    <property type="project" value="UniProtKB-KW"/>
</dbReference>
<evidence type="ECO:0000313" key="6">
    <source>
        <dbReference type="Proteomes" id="UP000886818"/>
    </source>
</evidence>
<feature type="binding site" evidence="4">
    <location>
        <begin position="129"/>
        <end position="130"/>
    </location>
    <ligand>
        <name>S-adenosyl-L-methionine</name>
        <dbReference type="ChEBI" id="CHEBI:59789"/>
    </ligand>
</feature>
<dbReference type="EMBL" id="CP078093">
    <property type="protein sequence ID" value="QXM07017.1"/>
    <property type="molecule type" value="Genomic_DNA"/>
</dbReference>
<comment type="similarity">
    <text evidence="4">Belongs to the methyltransferase superfamily. RNA methyltransferase RsmG family.</text>
</comment>
<evidence type="ECO:0000256" key="1">
    <source>
        <dbReference type="ARBA" id="ARBA00022603"/>
    </source>
</evidence>
<dbReference type="CDD" id="cd02440">
    <property type="entry name" value="AdoMet_MTases"/>
    <property type="match status" value="1"/>
</dbReference>
<dbReference type="PANTHER" id="PTHR31760">
    <property type="entry name" value="S-ADENOSYL-L-METHIONINE-DEPENDENT METHYLTRANSFERASES SUPERFAMILY PROTEIN"/>
    <property type="match status" value="1"/>
</dbReference>
<dbReference type="Pfam" id="PF02527">
    <property type="entry name" value="GidB"/>
    <property type="match status" value="1"/>
</dbReference>
<accession>A0ABX8RD75</accession>
<dbReference type="GO" id="GO:0008168">
    <property type="term" value="F:methyltransferase activity"/>
    <property type="evidence" value="ECO:0007669"/>
    <property type="project" value="UniProtKB-KW"/>
</dbReference>
<keyword evidence="4" id="KW-0698">rRNA processing</keyword>
<evidence type="ECO:0000256" key="4">
    <source>
        <dbReference type="HAMAP-Rule" id="MF_00074"/>
    </source>
</evidence>
<dbReference type="PIRSF" id="PIRSF003078">
    <property type="entry name" value="GidB"/>
    <property type="match status" value="1"/>
</dbReference>
<dbReference type="NCBIfam" id="TIGR00138">
    <property type="entry name" value="rsmG_gidB"/>
    <property type="match status" value="1"/>
</dbReference>
<proteinExistence type="inferred from homology"/>
<evidence type="ECO:0000313" key="5">
    <source>
        <dbReference type="EMBL" id="QXM07017.1"/>
    </source>
</evidence>
<keyword evidence="3 4" id="KW-0949">S-adenosyl-L-methionine</keyword>
<dbReference type="RefSeq" id="WP_218283708.1">
    <property type="nucleotide sequence ID" value="NZ_CP078093.1"/>
</dbReference>
<dbReference type="EC" id="2.1.1.-" evidence="4"/>
<keyword evidence="6" id="KW-1185">Reference proteome</keyword>
<keyword evidence="1 4" id="KW-0489">Methyltransferase</keyword>
<comment type="subcellular location">
    <subcellularLocation>
        <location evidence="4">Cytoplasm</location>
    </subcellularLocation>
</comment>
<gene>
    <name evidence="4 5" type="primary">rsmG</name>
    <name evidence="5" type="ORF">KVH43_04685</name>
</gene>
<feature type="binding site" evidence="4">
    <location>
        <position position="78"/>
    </location>
    <ligand>
        <name>S-adenosyl-L-methionine</name>
        <dbReference type="ChEBI" id="CHEBI:59789"/>
    </ligand>
</feature>
<evidence type="ECO:0000256" key="2">
    <source>
        <dbReference type="ARBA" id="ARBA00022679"/>
    </source>
</evidence>
<comment type="function">
    <text evidence="4">Specifically methylates the N7 position of a guanine in 16S rRNA.</text>
</comment>
<dbReference type="InterPro" id="IPR003682">
    <property type="entry name" value="rRNA_ssu_MeTfrase_G"/>
</dbReference>
<sequence length="239" mass="26998">MNNVELLEEGSKELGLNLNSDQINQFLKYKDLLIEWNKKMNLTAITEEREVMIKHFLDSLCCMTLPFIKKNSKVIDVGTGAGFPGIPINIYDPTISLTLLDSLNKRIKFLQEVCENLGLKAVDFQHGRAEDFGKNKNFRQSYDIAVARAVAPLNVLCEYCLPFVSIGGYFICQKGPNIDEEMKDAKKAIEVLGGKFIEKKDIKLPFCDITHNIVVIEKVKETPTKYPRKAGTPTKKPLL</sequence>
<feature type="binding site" evidence="4">
    <location>
        <position position="83"/>
    </location>
    <ligand>
        <name>S-adenosyl-L-methionine</name>
        <dbReference type="ChEBI" id="CHEBI:59789"/>
    </ligand>
</feature>
<dbReference type="Proteomes" id="UP000886818">
    <property type="component" value="Chromosome"/>
</dbReference>
<name>A0ABX8RD75_9CLOT</name>
<evidence type="ECO:0000256" key="3">
    <source>
        <dbReference type="ARBA" id="ARBA00022691"/>
    </source>
</evidence>
<keyword evidence="4" id="KW-0963">Cytoplasm</keyword>
<dbReference type="HAMAP" id="MF_00074">
    <property type="entry name" value="16SrRNA_methyltr_G"/>
    <property type="match status" value="1"/>
</dbReference>
<dbReference type="PANTHER" id="PTHR31760:SF0">
    <property type="entry name" value="S-ADENOSYL-L-METHIONINE-DEPENDENT METHYLTRANSFERASES SUPERFAMILY PROTEIN"/>
    <property type="match status" value="1"/>
</dbReference>
<organism evidence="5 6">
    <name type="scientific">Crassaminicella indica</name>
    <dbReference type="NCBI Taxonomy" id="2855394"/>
    <lineage>
        <taxon>Bacteria</taxon>
        <taxon>Bacillati</taxon>
        <taxon>Bacillota</taxon>
        <taxon>Clostridia</taxon>
        <taxon>Eubacteriales</taxon>
        <taxon>Clostridiaceae</taxon>
        <taxon>Crassaminicella</taxon>
    </lineage>
</organism>
<protein>
    <recommendedName>
        <fullName evidence="4">Ribosomal RNA small subunit methyltransferase G</fullName>
        <ecNumber evidence="4">2.1.1.-</ecNumber>
    </recommendedName>
    <alternativeName>
        <fullName evidence="4">16S rRNA 7-methylguanosine methyltransferase</fullName>
        <shortName evidence="4">16S rRNA m7G methyltransferase</shortName>
    </alternativeName>
</protein>
<reference evidence="5" key="1">
    <citation type="submission" date="2021-07" db="EMBL/GenBank/DDBJ databases">
        <title>Complete genome sequence of Crassaminicella sp. 143-21, isolated from a deep-sea hydrothermal vent.</title>
        <authorList>
            <person name="Li X."/>
        </authorList>
    </citation>
    <scope>NUCLEOTIDE SEQUENCE</scope>
    <source>
        <strain evidence="5">143-21</strain>
    </source>
</reference>
<comment type="caution">
    <text evidence="4">Lacks conserved residue(s) required for the propagation of feature annotation.</text>
</comment>
<keyword evidence="2 4" id="KW-0808">Transferase</keyword>